<organism evidence="1 2">
    <name type="scientific">Alicyclobacillus acidoterrestris (strain ATCC 49025 / DSM 3922 / CIP 106132 / NCIMB 13137 / GD3B)</name>
    <dbReference type="NCBI Taxonomy" id="1356854"/>
    <lineage>
        <taxon>Bacteria</taxon>
        <taxon>Bacillati</taxon>
        <taxon>Bacillota</taxon>
        <taxon>Bacilli</taxon>
        <taxon>Bacillales</taxon>
        <taxon>Alicyclobacillaceae</taxon>
        <taxon>Alicyclobacillus</taxon>
    </lineage>
</organism>
<accession>A0A9E6ZHU7</accession>
<geneLocation type="plasmid" evidence="2">
    <name>pDSM3922.1</name>
</geneLocation>
<keyword evidence="2" id="KW-1185">Reference proteome</keyword>
<dbReference type="EMBL" id="CP080468">
    <property type="protein sequence ID" value="UNO51000.1"/>
    <property type="molecule type" value="Genomic_DNA"/>
</dbReference>
<sequence>MKEVAKRVQDDSGRLLGFITNGRIIALAENYRQVCYALQFTSPQVPLFDIYDED</sequence>
<evidence type="ECO:0000313" key="1">
    <source>
        <dbReference type="EMBL" id="UNO51000.1"/>
    </source>
</evidence>
<gene>
    <name evidence="1" type="ORF">K1I37_21260</name>
</gene>
<keyword evidence="1" id="KW-0614">Plasmid</keyword>
<dbReference type="AlphaFoldDB" id="T0BSM8"/>
<dbReference type="KEGG" id="aaco:K1I37_21260"/>
<protein>
    <submittedName>
        <fullName evidence="1">Uncharacterized protein</fullName>
    </submittedName>
</protein>
<dbReference type="Proteomes" id="UP000829401">
    <property type="component" value="Plasmid pDSM3922.1"/>
</dbReference>
<dbReference type="RefSeq" id="WP_021297498.1">
    <property type="nucleotide sequence ID" value="NZ_AURB01000155.1"/>
</dbReference>
<dbReference type="STRING" id="1356854.N007_12205"/>
<name>T0BSM8_ALIAG</name>
<reference evidence="2" key="1">
    <citation type="journal article" date="2022" name="G3 (Bethesda)">
        <title>Unveiling the complete genome sequence of Alicyclobacillus acidoterrestris DSM 3922T, a taint-producing strain.</title>
        <authorList>
            <person name="Leonardo I.C."/>
            <person name="Barreto Crespo M.T."/>
            <person name="Gaspar F.B."/>
        </authorList>
    </citation>
    <scope>NUCLEOTIDE SEQUENCE [LARGE SCALE GENOMIC DNA]</scope>
    <source>
        <strain evidence="2">DSM 3922</strain>
    </source>
</reference>
<proteinExistence type="predicted"/>
<evidence type="ECO:0000313" key="2">
    <source>
        <dbReference type="Proteomes" id="UP000829401"/>
    </source>
</evidence>
<accession>T0BSM8</accession>